<name>A0AAQ3L8N8_9BACT</name>
<dbReference type="RefSeq" id="WP_317833130.1">
    <property type="nucleotide sequence ID" value="NZ_CP136920.1"/>
</dbReference>
<feature type="transmembrane region" description="Helical" evidence="1">
    <location>
        <begin position="385"/>
        <end position="408"/>
    </location>
</feature>
<evidence type="ECO:0000256" key="1">
    <source>
        <dbReference type="SAM" id="Phobius"/>
    </source>
</evidence>
<dbReference type="Proteomes" id="UP001304300">
    <property type="component" value="Chromosome"/>
</dbReference>
<feature type="transmembrane region" description="Helical" evidence="1">
    <location>
        <begin position="449"/>
        <end position="470"/>
    </location>
</feature>
<evidence type="ECO:0000313" key="3">
    <source>
        <dbReference type="Proteomes" id="UP001304300"/>
    </source>
</evidence>
<proteinExistence type="predicted"/>
<organism evidence="2 3">
    <name type="scientific">Rubellicoccus peritrichatus</name>
    <dbReference type="NCBI Taxonomy" id="3080537"/>
    <lineage>
        <taxon>Bacteria</taxon>
        <taxon>Pseudomonadati</taxon>
        <taxon>Verrucomicrobiota</taxon>
        <taxon>Opitutia</taxon>
        <taxon>Puniceicoccales</taxon>
        <taxon>Cerasicoccaceae</taxon>
        <taxon>Rubellicoccus</taxon>
    </lineage>
</organism>
<feature type="transmembrane region" description="Helical" evidence="1">
    <location>
        <begin position="66"/>
        <end position="84"/>
    </location>
</feature>
<feature type="transmembrane region" description="Helical" evidence="1">
    <location>
        <begin position="190"/>
        <end position="210"/>
    </location>
</feature>
<protein>
    <submittedName>
        <fullName evidence="2">Uncharacterized protein</fullName>
    </submittedName>
</protein>
<dbReference type="EMBL" id="CP136920">
    <property type="protein sequence ID" value="WOO40886.1"/>
    <property type="molecule type" value="Genomic_DNA"/>
</dbReference>
<feature type="transmembrane region" description="Helical" evidence="1">
    <location>
        <begin position="156"/>
        <end position="178"/>
    </location>
</feature>
<dbReference type="AlphaFoldDB" id="A0AAQ3L8N8"/>
<feature type="transmembrane region" description="Helical" evidence="1">
    <location>
        <begin position="33"/>
        <end position="54"/>
    </location>
</feature>
<feature type="transmembrane region" description="Helical" evidence="1">
    <location>
        <begin position="333"/>
        <end position="352"/>
    </location>
</feature>
<keyword evidence="1" id="KW-0472">Membrane</keyword>
<evidence type="ECO:0000313" key="2">
    <source>
        <dbReference type="EMBL" id="WOO40886.1"/>
    </source>
</evidence>
<sequence length="548" mass="62702">MLHSILGFFSDLVFWRNPIFIRYCRAKLRPKGFLAWSFAVLLLTGFIFSMVYLLPQRENDMTRLEAARLTLVPLFVIQCAILMFKGSFSVASGVTREGMEGVLDYQRLTPLSPVQKIVGYLFGLPVLDYCLFLLTLPFMAFTIIKGQIPLDLMVSLYSVFCTSVLLYHMTAFMAGIVVTRRFLAGFISQALMVVLYFVLPNMTGLGYVFFEYLTVRPVVYNEMTRVFPEDARPLLGVDHVDFFQFDFSVVAFSLVIQSLLFFVFAVVVYRKWRQQTLHFLGKSFTVFVYAGIMIALVGSMLPLIENGRIFPSQATRNYFDIDQSRYISAEEAALIPGLFGILTLILAMIMVGQMTPSRDKQMKGWRRAFKYGRKRIAFDDDASSSLWHTLMIVIIGAIGWCVFVRFLHASHWYEHWALGQYYWVCVTLALGIPLIYYQMALESGGWRSGFILIMLFWAIPLFLGIVLMAISDYWINAATYIIMLSGFALPYFAVQAGIEPGVVFGNPEAKNAFFHVLILYGALFPILYAKWREHHKSIRNQLLEKNTP</sequence>
<reference evidence="2 3" key="1">
    <citation type="submission" date="2023-10" db="EMBL/GenBank/DDBJ databases">
        <title>Rubellicoccus peritrichatus gen. nov., sp. nov., isolated from an algae of coral reef tank.</title>
        <authorList>
            <person name="Luo J."/>
        </authorList>
    </citation>
    <scope>NUCLEOTIDE SEQUENCE [LARGE SCALE GENOMIC DNA]</scope>
    <source>
        <strain evidence="2 3">CR14</strain>
    </source>
</reference>
<feature type="transmembrane region" description="Helical" evidence="1">
    <location>
        <begin position="249"/>
        <end position="272"/>
    </location>
</feature>
<dbReference type="KEGG" id="puo:RZN69_19860"/>
<feature type="transmembrane region" description="Helical" evidence="1">
    <location>
        <begin position="420"/>
        <end position="437"/>
    </location>
</feature>
<feature type="transmembrane region" description="Helical" evidence="1">
    <location>
        <begin position="117"/>
        <end position="144"/>
    </location>
</feature>
<gene>
    <name evidence="2" type="ORF">RZN69_19860</name>
</gene>
<feature type="transmembrane region" description="Helical" evidence="1">
    <location>
        <begin position="284"/>
        <end position="304"/>
    </location>
</feature>
<feature type="transmembrane region" description="Helical" evidence="1">
    <location>
        <begin position="512"/>
        <end position="529"/>
    </location>
</feature>
<keyword evidence="1" id="KW-1133">Transmembrane helix</keyword>
<keyword evidence="3" id="KW-1185">Reference proteome</keyword>
<keyword evidence="1" id="KW-0812">Transmembrane</keyword>
<accession>A0AAQ3L8N8</accession>